<dbReference type="EMBL" id="NAQV01000026">
    <property type="protein sequence ID" value="RAN62218.1"/>
    <property type="molecule type" value="Genomic_DNA"/>
</dbReference>
<dbReference type="Proteomes" id="UP000249099">
    <property type="component" value="Unassembled WGS sequence"/>
</dbReference>
<proteinExistence type="predicted"/>
<gene>
    <name evidence="1" type="ORF">B8A44_08070</name>
</gene>
<evidence type="ECO:0000313" key="2">
    <source>
        <dbReference type="Proteomes" id="UP000249099"/>
    </source>
</evidence>
<organism evidence="1 2">
    <name type="scientific">Dolosigranulum pigrum</name>
    <dbReference type="NCBI Taxonomy" id="29394"/>
    <lineage>
        <taxon>Bacteria</taxon>
        <taxon>Bacillati</taxon>
        <taxon>Bacillota</taxon>
        <taxon>Bacilli</taxon>
        <taxon>Lactobacillales</taxon>
        <taxon>Carnobacteriaceae</taxon>
        <taxon>Dolosigranulum</taxon>
    </lineage>
</organism>
<evidence type="ECO:0000313" key="1">
    <source>
        <dbReference type="EMBL" id="RAN62218.1"/>
    </source>
</evidence>
<sequence>MNNNIIQTIKLENVPHGFDIYRLTTNRFKNICGHTYIYKVVFDKGKTYLTDDSLTIGGLGVNWGVLGKEEMERVDNILAKYYASRTEPLDAINSAFLWGEDEVNEEIPRFLDAIEAVYQEFLG</sequence>
<dbReference type="RefSeq" id="WP_112790440.1">
    <property type="nucleotide sequence ID" value="NZ_NAQV01000026.1"/>
</dbReference>
<accession>A0A328KH46</accession>
<reference evidence="1 2" key="1">
    <citation type="submission" date="2017-03" db="EMBL/GenBank/DDBJ databases">
        <title>wgs assembly of Dolosigranulum pigrum KPL CDC strains.</title>
        <authorList>
            <person name="Brugger S.D."/>
            <person name="Pettigrew M."/>
            <person name="Kong Y."/>
            <person name="Lemon K.P."/>
        </authorList>
    </citation>
    <scope>NUCLEOTIDE SEQUENCE [LARGE SCALE GENOMIC DNA]</scope>
    <source>
        <strain evidence="1 2">KPL1931_CDC4294-98</strain>
    </source>
</reference>
<dbReference type="AlphaFoldDB" id="A0A328KH46"/>
<protein>
    <submittedName>
        <fullName evidence="1">Uncharacterized protein</fullName>
    </submittedName>
</protein>
<name>A0A328KH46_9LACT</name>
<comment type="caution">
    <text evidence="1">The sequence shown here is derived from an EMBL/GenBank/DDBJ whole genome shotgun (WGS) entry which is preliminary data.</text>
</comment>